<dbReference type="SUPFAM" id="SSF50475">
    <property type="entry name" value="FMN-binding split barrel"/>
    <property type="match status" value="1"/>
</dbReference>
<evidence type="ECO:0008006" key="6">
    <source>
        <dbReference type="Google" id="ProtNLM"/>
    </source>
</evidence>
<keyword evidence="5" id="KW-1185">Reference proteome</keyword>
<keyword evidence="1" id="KW-0802">TPR repeat</keyword>
<dbReference type="InterPro" id="IPR019734">
    <property type="entry name" value="TPR_rpt"/>
</dbReference>
<reference evidence="5" key="1">
    <citation type="journal article" date="2019" name="Int. J. Syst. Evol. Microbiol.">
        <title>The Global Catalogue of Microorganisms (GCM) 10K type strain sequencing project: providing services to taxonomists for standard genome sequencing and annotation.</title>
        <authorList>
            <consortium name="The Broad Institute Genomics Platform"/>
            <consortium name="The Broad Institute Genome Sequencing Center for Infectious Disease"/>
            <person name="Wu L."/>
            <person name="Ma J."/>
        </authorList>
    </citation>
    <scope>NUCLEOTIDE SEQUENCE [LARGE SCALE GENOMIC DNA]</scope>
    <source>
        <strain evidence="5">JCM 6242</strain>
    </source>
</reference>
<dbReference type="Gene3D" id="1.25.40.10">
    <property type="entry name" value="Tetratricopeptide repeat domain"/>
    <property type="match status" value="1"/>
</dbReference>
<evidence type="ECO:0000313" key="5">
    <source>
        <dbReference type="Proteomes" id="UP001500831"/>
    </source>
</evidence>
<organism evidence="4 5">
    <name type="scientific">Streptosporangium fragile</name>
    <dbReference type="NCBI Taxonomy" id="46186"/>
    <lineage>
        <taxon>Bacteria</taxon>
        <taxon>Bacillati</taxon>
        <taxon>Actinomycetota</taxon>
        <taxon>Actinomycetes</taxon>
        <taxon>Streptosporangiales</taxon>
        <taxon>Streptosporangiaceae</taxon>
        <taxon>Streptosporangium</taxon>
    </lineage>
</organism>
<dbReference type="InterPro" id="IPR011990">
    <property type="entry name" value="TPR-like_helical_dom_sf"/>
</dbReference>
<dbReference type="EMBL" id="BAAAVI010000009">
    <property type="protein sequence ID" value="GAA2859284.1"/>
    <property type="molecule type" value="Genomic_DNA"/>
</dbReference>
<dbReference type="RefSeq" id="WP_344969594.1">
    <property type="nucleotide sequence ID" value="NZ_BAAAVI010000009.1"/>
</dbReference>
<evidence type="ECO:0000256" key="3">
    <source>
        <dbReference type="SAM" id="Phobius"/>
    </source>
</evidence>
<gene>
    <name evidence="4" type="ORF">GCM10010517_17810</name>
</gene>
<feature type="transmembrane region" description="Helical" evidence="3">
    <location>
        <begin position="441"/>
        <end position="462"/>
    </location>
</feature>
<feature type="transmembrane region" description="Helical" evidence="3">
    <location>
        <begin position="474"/>
        <end position="492"/>
    </location>
</feature>
<keyword evidence="3" id="KW-0812">Transmembrane</keyword>
<evidence type="ECO:0000256" key="1">
    <source>
        <dbReference type="PROSITE-ProRule" id="PRU00339"/>
    </source>
</evidence>
<feature type="transmembrane region" description="Helical" evidence="3">
    <location>
        <begin position="324"/>
        <end position="346"/>
    </location>
</feature>
<keyword evidence="3" id="KW-1133">Transmembrane helix</keyword>
<evidence type="ECO:0000256" key="2">
    <source>
        <dbReference type="SAM" id="MobiDB-lite"/>
    </source>
</evidence>
<dbReference type="Proteomes" id="UP001500831">
    <property type="component" value="Unassembled WGS sequence"/>
</dbReference>
<accession>A0ABP6I9G7</accession>
<dbReference type="SUPFAM" id="SSF48452">
    <property type="entry name" value="TPR-like"/>
    <property type="match status" value="1"/>
</dbReference>
<feature type="transmembrane region" description="Helical" evidence="3">
    <location>
        <begin position="247"/>
        <end position="263"/>
    </location>
</feature>
<dbReference type="SMART" id="SM00028">
    <property type="entry name" value="TPR"/>
    <property type="match status" value="3"/>
</dbReference>
<feature type="transmembrane region" description="Helical" evidence="3">
    <location>
        <begin position="404"/>
        <end position="420"/>
    </location>
</feature>
<sequence length="641" mass="67416">MRGGGDSPGSPRDPGGLGRPSRGPDGSEDPPHDPGGPRYWCAVAAARLGDGQPEAALEAARRAVDLDPRAEIGADWGYRLASLAFERLGRDAEAVAAAEEAVRLAPGSWAARMRLGTALRRVPGRWRESRAQAARAVRYAPEEPDPHVLVGDLALLRGEYRHAEAAYRDALRRTPDHPGARINLGLVALRWRRPRGHHDPAWPVDPRETGRTRHALEAWSRQTRVLLAAALVAVCAAAFGAGLAAEARIGGGLALVAVLVITLRQSHRVRLWPYVPGMFTRDLWLAVSVSVSLVSVAAYVAAIATLPPAFPSLAPGPVPGPPGGVWAALAGSVLFNGVAVLVLRVLAEAWCGRPVRALGHFAAVRGDRTARRDTDVTLWLVAGRAWSVPAVAACAALVLDDRRWAVAALATPFALGWVFARLRGLDGAVPMAVEALAADRGLAVALALPVASALLLGAAAVLSASGIGSSAGEWAWRAGTVLPAVPVGVFAVRSVRAWWRGAPGPWRASLVMCESCGDRLPGDAGPPVGLSGEVRAAFTHGRGVVLAYADPTGPRALAVGAVSSVAPNGELRLIAASDAWAAVERDPRVAVFVADPRGRRFWAEVRGIAVGDTEADLLRITPKEVVVGDYPGRHQGRSRRR</sequence>
<keyword evidence="3" id="KW-0472">Membrane</keyword>
<feature type="transmembrane region" description="Helical" evidence="3">
    <location>
        <begin position="283"/>
        <end position="304"/>
    </location>
</feature>
<protein>
    <recommendedName>
        <fullName evidence="6">Tetratricopeptide repeat protein</fullName>
    </recommendedName>
</protein>
<proteinExistence type="predicted"/>
<feature type="transmembrane region" description="Helical" evidence="3">
    <location>
        <begin position="378"/>
        <end position="398"/>
    </location>
</feature>
<name>A0ABP6I9G7_9ACTN</name>
<dbReference type="PROSITE" id="PS50005">
    <property type="entry name" value="TPR"/>
    <property type="match status" value="1"/>
</dbReference>
<feature type="transmembrane region" description="Helical" evidence="3">
    <location>
        <begin position="223"/>
        <end position="241"/>
    </location>
</feature>
<comment type="caution">
    <text evidence="4">The sequence shown here is derived from an EMBL/GenBank/DDBJ whole genome shotgun (WGS) entry which is preliminary data.</text>
</comment>
<evidence type="ECO:0000313" key="4">
    <source>
        <dbReference type="EMBL" id="GAA2859284.1"/>
    </source>
</evidence>
<feature type="repeat" description="TPR" evidence="1">
    <location>
        <begin position="144"/>
        <end position="177"/>
    </location>
</feature>
<feature type="region of interest" description="Disordered" evidence="2">
    <location>
        <begin position="1"/>
        <end position="39"/>
    </location>
</feature>
<feature type="compositionally biased region" description="Low complexity" evidence="2">
    <location>
        <begin position="8"/>
        <end position="24"/>
    </location>
</feature>